<dbReference type="NCBIfam" id="TIGR01509">
    <property type="entry name" value="HAD-SF-IA-v3"/>
    <property type="match status" value="1"/>
</dbReference>
<dbReference type="Gene3D" id="3.40.50.1000">
    <property type="entry name" value="HAD superfamily/HAD-like"/>
    <property type="match status" value="1"/>
</dbReference>
<dbReference type="Pfam" id="PF13419">
    <property type="entry name" value="HAD_2"/>
    <property type="match status" value="1"/>
</dbReference>
<keyword evidence="2" id="KW-1185">Reference proteome</keyword>
<dbReference type="SUPFAM" id="SSF56784">
    <property type="entry name" value="HAD-like"/>
    <property type="match status" value="1"/>
</dbReference>
<accession>A0A4D7QEE4</accession>
<name>A0A4D7QEE4_9HYPH</name>
<dbReference type="CDD" id="cd02603">
    <property type="entry name" value="HAD_sEH-N_like"/>
    <property type="match status" value="1"/>
</dbReference>
<reference evidence="1 2" key="1">
    <citation type="submission" date="2019-04" db="EMBL/GenBank/DDBJ databases">
        <title>Phreatobacter aquaticus sp. nov.</title>
        <authorList>
            <person name="Choi A."/>
            <person name="Baek K."/>
        </authorList>
    </citation>
    <scope>NUCLEOTIDE SEQUENCE [LARGE SCALE GENOMIC DNA]</scope>
    <source>
        <strain evidence="1 2">NMCR1094</strain>
    </source>
</reference>
<dbReference type="EMBL" id="CP039865">
    <property type="protein sequence ID" value="QCK86360.1"/>
    <property type="molecule type" value="Genomic_DNA"/>
</dbReference>
<dbReference type="InterPro" id="IPR023198">
    <property type="entry name" value="PGP-like_dom2"/>
</dbReference>
<dbReference type="InterPro" id="IPR036412">
    <property type="entry name" value="HAD-like_sf"/>
</dbReference>
<dbReference type="KEGG" id="paqt:E8L99_11655"/>
<dbReference type="Gene3D" id="1.10.150.240">
    <property type="entry name" value="Putative phosphatase, domain 2"/>
    <property type="match status" value="1"/>
</dbReference>
<dbReference type="InterPro" id="IPR023214">
    <property type="entry name" value="HAD_sf"/>
</dbReference>
<evidence type="ECO:0000313" key="1">
    <source>
        <dbReference type="EMBL" id="QCK86360.1"/>
    </source>
</evidence>
<dbReference type="PANTHER" id="PTHR43611:SF3">
    <property type="entry name" value="FLAVIN MONONUCLEOTIDE HYDROLASE 1, CHLOROPLATIC"/>
    <property type="match status" value="1"/>
</dbReference>
<dbReference type="OrthoDB" id="9807742at2"/>
<organism evidence="1 2">
    <name type="scientific">Phreatobacter aquaticus</name>
    <dbReference type="NCBI Taxonomy" id="2570229"/>
    <lineage>
        <taxon>Bacteria</taxon>
        <taxon>Pseudomonadati</taxon>
        <taxon>Pseudomonadota</taxon>
        <taxon>Alphaproteobacteria</taxon>
        <taxon>Hyphomicrobiales</taxon>
        <taxon>Phreatobacteraceae</taxon>
        <taxon>Phreatobacter</taxon>
    </lineage>
</organism>
<evidence type="ECO:0000313" key="2">
    <source>
        <dbReference type="Proteomes" id="UP000298588"/>
    </source>
</evidence>
<dbReference type="AlphaFoldDB" id="A0A4D7QEE4"/>
<dbReference type="InterPro" id="IPR006439">
    <property type="entry name" value="HAD-SF_hydro_IA"/>
</dbReference>
<dbReference type="RefSeq" id="WP_137099691.1">
    <property type="nucleotide sequence ID" value="NZ_CP039865.1"/>
</dbReference>
<dbReference type="Proteomes" id="UP000298588">
    <property type="component" value="Chromosome"/>
</dbReference>
<gene>
    <name evidence="1" type="ORF">E8L99_11655</name>
</gene>
<sequence length="206" mass="22848">MTMMTPTKPTAVFDIGQVLLRWDPVNSFTRLLGDPERARAVMDEIDFHGWHAHQDAGRLVADAVADHVSRFPHHGEVISAYYDNWLDSVPGEVPGTRALFETLADQGPVFGISNFSREMFDRTVPAYPFLKRFTDLVLSADVRINKPDPRIYRILAERNGLTPSSLIFIDDNPANVAAAQAEGWDGIVFTDAPSLSAALRARGLEV</sequence>
<proteinExistence type="predicted"/>
<protein>
    <submittedName>
        <fullName evidence="1">HAD family phosphatase</fullName>
    </submittedName>
</protein>
<dbReference type="PANTHER" id="PTHR43611">
    <property type="entry name" value="ALPHA-D-GLUCOSE 1-PHOSPHATE PHOSPHATASE"/>
    <property type="match status" value="1"/>
</dbReference>
<dbReference type="InterPro" id="IPR041492">
    <property type="entry name" value="HAD_2"/>
</dbReference>
<dbReference type="PRINTS" id="PR00413">
    <property type="entry name" value="HADHALOGNASE"/>
</dbReference>